<dbReference type="EMBL" id="MN739396">
    <property type="protein sequence ID" value="QHT02591.1"/>
    <property type="molecule type" value="Genomic_DNA"/>
</dbReference>
<protein>
    <submittedName>
        <fullName evidence="1">Uncharacterized protein</fullName>
    </submittedName>
</protein>
<name>A0A6C0CDQ8_9ZZZZ</name>
<proteinExistence type="predicted"/>
<reference evidence="1" key="1">
    <citation type="journal article" date="2020" name="Nature">
        <title>Giant virus diversity and host interactions through global metagenomics.</title>
        <authorList>
            <person name="Schulz F."/>
            <person name="Roux S."/>
            <person name="Paez-Espino D."/>
            <person name="Jungbluth S."/>
            <person name="Walsh D.A."/>
            <person name="Denef V.J."/>
            <person name="McMahon K.D."/>
            <person name="Konstantinidis K.T."/>
            <person name="Eloe-Fadrosh E.A."/>
            <person name="Kyrpides N.C."/>
            <person name="Woyke T."/>
        </authorList>
    </citation>
    <scope>NUCLEOTIDE SEQUENCE</scope>
    <source>
        <strain evidence="1">GVMAG-M-3300020595-32</strain>
    </source>
</reference>
<sequence>MFCCSKKRVYKIHPEKQKVKRPTIIEDQLSRQEFTEQFIGEVLSCGTCNKSFSLRENELVATCGGCYKFLHCGIAGKCVGPNCLFKIKGEDYRETWCVKCVPNNIMINVVDIGSINNDCLCRECLNDPKTPKKFKRGLY</sequence>
<evidence type="ECO:0000313" key="1">
    <source>
        <dbReference type="EMBL" id="QHT02591.1"/>
    </source>
</evidence>
<organism evidence="1">
    <name type="scientific">viral metagenome</name>
    <dbReference type="NCBI Taxonomy" id="1070528"/>
    <lineage>
        <taxon>unclassified sequences</taxon>
        <taxon>metagenomes</taxon>
        <taxon>organismal metagenomes</taxon>
    </lineage>
</organism>
<accession>A0A6C0CDQ8</accession>
<dbReference type="AlphaFoldDB" id="A0A6C0CDQ8"/>